<evidence type="ECO:0000313" key="3">
    <source>
        <dbReference type="Proteomes" id="UP000199608"/>
    </source>
</evidence>
<dbReference type="GO" id="GO:0004497">
    <property type="term" value="F:monooxygenase activity"/>
    <property type="evidence" value="ECO:0007669"/>
    <property type="project" value="UniProtKB-KW"/>
</dbReference>
<evidence type="ECO:0000313" key="2">
    <source>
        <dbReference type="EMBL" id="SDU42904.1"/>
    </source>
</evidence>
<dbReference type="RefSeq" id="WP_092235503.1">
    <property type="nucleotide sequence ID" value="NZ_FNLL01000008.1"/>
</dbReference>
<reference evidence="3" key="1">
    <citation type="submission" date="2016-10" db="EMBL/GenBank/DDBJ databases">
        <authorList>
            <person name="Varghese N."/>
            <person name="Submissions S."/>
        </authorList>
    </citation>
    <scope>NUCLEOTIDE SEQUENCE [LARGE SCALE GENOMIC DNA]</scope>
    <source>
        <strain evidence="3">DSM 3384</strain>
    </source>
</reference>
<evidence type="ECO:0000259" key="1">
    <source>
        <dbReference type="PROSITE" id="PS51725"/>
    </source>
</evidence>
<keyword evidence="2" id="KW-0503">Monooxygenase</keyword>
<sequence>MIAVKITLEVLPEKKLEVMQTLTSLIKPVGKEQGCKSYYIACDINDKNCFCIFEEWKTREDLDHHIKSLRFGVLLGTKTLLRNPLKIRIYSVIRTQGMEAVEAIRAKRAL</sequence>
<dbReference type="Proteomes" id="UP000199608">
    <property type="component" value="Unassembled WGS sequence"/>
</dbReference>
<accession>A0A1H2IFN3</accession>
<dbReference type="PANTHER" id="PTHR33336:SF15">
    <property type="entry name" value="ABM DOMAIN-CONTAINING PROTEIN"/>
    <property type="match status" value="1"/>
</dbReference>
<dbReference type="AlphaFoldDB" id="A0A1H2IFN3"/>
<proteinExistence type="predicted"/>
<dbReference type="PANTHER" id="PTHR33336">
    <property type="entry name" value="QUINOL MONOOXYGENASE YGIN-RELATED"/>
    <property type="match status" value="1"/>
</dbReference>
<dbReference type="SUPFAM" id="SSF54909">
    <property type="entry name" value="Dimeric alpha+beta barrel"/>
    <property type="match status" value="1"/>
</dbReference>
<keyword evidence="2" id="KW-0560">Oxidoreductase</keyword>
<dbReference type="InterPro" id="IPR011008">
    <property type="entry name" value="Dimeric_a/b-barrel"/>
</dbReference>
<keyword evidence="3" id="KW-1185">Reference proteome</keyword>
<name>A0A1H2IFN3_9BACT</name>
<dbReference type="Gene3D" id="3.30.70.100">
    <property type="match status" value="1"/>
</dbReference>
<dbReference type="InterPro" id="IPR050744">
    <property type="entry name" value="AI-2_Isomerase_LsrG"/>
</dbReference>
<dbReference type="InterPro" id="IPR007138">
    <property type="entry name" value="ABM_dom"/>
</dbReference>
<dbReference type="PROSITE" id="PS51725">
    <property type="entry name" value="ABM"/>
    <property type="match status" value="1"/>
</dbReference>
<organism evidence="2 3">
    <name type="scientific">Desulfobacula phenolica</name>
    <dbReference type="NCBI Taxonomy" id="90732"/>
    <lineage>
        <taxon>Bacteria</taxon>
        <taxon>Pseudomonadati</taxon>
        <taxon>Thermodesulfobacteriota</taxon>
        <taxon>Desulfobacteria</taxon>
        <taxon>Desulfobacterales</taxon>
        <taxon>Desulfobacteraceae</taxon>
        <taxon>Desulfobacula</taxon>
    </lineage>
</organism>
<dbReference type="Pfam" id="PF03992">
    <property type="entry name" value="ABM"/>
    <property type="match status" value="1"/>
</dbReference>
<protein>
    <submittedName>
        <fullName evidence="2">Quinol monooxygenase YgiN</fullName>
    </submittedName>
</protein>
<gene>
    <name evidence="2" type="ORF">SAMN04487931_108151</name>
</gene>
<feature type="domain" description="ABM" evidence="1">
    <location>
        <begin position="2"/>
        <end position="90"/>
    </location>
</feature>
<dbReference type="EMBL" id="FNLL01000008">
    <property type="protein sequence ID" value="SDU42904.1"/>
    <property type="molecule type" value="Genomic_DNA"/>
</dbReference>